<dbReference type="GO" id="GO:0003824">
    <property type="term" value="F:catalytic activity"/>
    <property type="evidence" value="ECO:0007669"/>
    <property type="project" value="InterPro"/>
</dbReference>
<dbReference type="RefSeq" id="WP_184150820.1">
    <property type="nucleotide sequence ID" value="NZ_JACHFM010000003.1"/>
</dbReference>
<feature type="domain" description="MOSC" evidence="1">
    <location>
        <begin position="111"/>
        <end position="249"/>
    </location>
</feature>
<reference evidence="2 3" key="1">
    <citation type="submission" date="2020-08" db="EMBL/GenBank/DDBJ databases">
        <title>Genomic Encyclopedia of Type Strains, Phase IV (KMG-IV): sequencing the most valuable type-strain genomes for metagenomic binning, comparative biology and taxonomic classification.</title>
        <authorList>
            <person name="Goeker M."/>
        </authorList>
    </citation>
    <scope>NUCLEOTIDE SEQUENCE [LARGE SCALE GENOMIC DNA]</scope>
    <source>
        <strain evidence="2 3">DSM 101730</strain>
    </source>
</reference>
<proteinExistence type="predicted"/>
<dbReference type="InterPro" id="IPR005302">
    <property type="entry name" value="MoCF_Sase_C"/>
</dbReference>
<evidence type="ECO:0000259" key="1">
    <source>
        <dbReference type="PROSITE" id="PS51340"/>
    </source>
</evidence>
<dbReference type="GO" id="GO:0030151">
    <property type="term" value="F:molybdenum ion binding"/>
    <property type="evidence" value="ECO:0007669"/>
    <property type="project" value="InterPro"/>
</dbReference>
<dbReference type="PROSITE" id="PS51340">
    <property type="entry name" value="MOSC"/>
    <property type="match status" value="1"/>
</dbReference>
<dbReference type="SUPFAM" id="SSF50800">
    <property type="entry name" value="PK beta-barrel domain-like"/>
    <property type="match status" value="1"/>
</dbReference>
<dbReference type="InterPro" id="IPR011037">
    <property type="entry name" value="Pyrv_Knase-like_insert_dom_sf"/>
</dbReference>
<dbReference type="Pfam" id="PF03473">
    <property type="entry name" value="MOSC"/>
    <property type="match status" value="1"/>
</dbReference>
<comment type="caution">
    <text evidence="2">The sequence shown here is derived from an EMBL/GenBank/DDBJ whole genome shotgun (WGS) entry which is preliminary data.</text>
</comment>
<evidence type="ECO:0000313" key="3">
    <source>
        <dbReference type="Proteomes" id="UP000549457"/>
    </source>
</evidence>
<keyword evidence="3" id="KW-1185">Reference proteome</keyword>
<dbReference type="Proteomes" id="UP000549457">
    <property type="component" value="Unassembled WGS sequence"/>
</dbReference>
<dbReference type="GO" id="GO:0030170">
    <property type="term" value="F:pyridoxal phosphate binding"/>
    <property type="evidence" value="ECO:0007669"/>
    <property type="project" value="InterPro"/>
</dbReference>
<dbReference type="AlphaFoldDB" id="A0A840SSU2"/>
<dbReference type="InterPro" id="IPR005303">
    <property type="entry name" value="MOCOS_middle"/>
</dbReference>
<dbReference type="EMBL" id="JACHFM010000003">
    <property type="protein sequence ID" value="MBB5222886.1"/>
    <property type="molecule type" value="Genomic_DNA"/>
</dbReference>
<accession>A0A840SSU2</accession>
<organism evidence="2 3">
    <name type="scientific">Amaricoccus macauensis</name>
    <dbReference type="NCBI Taxonomy" id="57001"/>
    <lineage>
        <taxon>Bacteria</taxon>
        <taxon>Pseudomonadati</taxon>
        <taxon>Pseudomonadota</taxon>
        <taxon>Alphaproteobacteria</taxon>
        <taxon>Rhodobacterales</taxon>
        <taxon>Paracoccaceae</taxon>
        <taxon>Amaricoccus</taxon>
    </lineage>
</organism>
<sequence length="250" mass="26901">MRLAAIWRHPIKAHGAEPLDAVTLDAGRTMPWDRVWAIAHSAARVVAGSGDWAPCANFSRGAKSPRLMAIRARVDEERGRVHLTHPDVPALDVDPDDPEDARTLVAWAAALASPDRAAPAFVVRARQGMTDSDYPTLSLLNRASLALLGEQMGKPLGEARFRGNLWLDGLEPFAEFDLIGRDLRIGGATVRVTERITRCKATTVDPETGVPDADTLGALRAHWGHQDFGVYVTVTKGGRVAVGDAAAPQP</sequence>
<name>A0A840SSU2_9RHOB</name>
<protein>
    <recommendedName>
        <fullName evidence="1">MOSC domain-containing protein</fullName>
    </recommendedName>
</protein>
<dbReference type="Gene3D" id="2.40.33.20">
    <property type="entry name" value="PK beta-barrel domain-like"/>
    <property type="match status" value="1"/>
</dbReference>
<gene>
    <name evidence="2" type="ORF">HNP73_002833</name>
</gene>
<evidence type="ECO:0000313" key="2">
    <source>
        <dbReference type="EMBL" id="MBB5222886.1"/>
    </source>
</evidence>
<dbReference type="Pfam" id="PF03476">
    <property type="entry name" value="MOSC_N"/>
    <property type="match status" value="1"/>
</dbReference>